<dbReference type="EMBL" id="BAAANC010000005">
    <property type="protein sequence ID" value="GAA1559877.1"/>
    <property type="molecule type" value="Genomic_DNA"/>
</dbReference>
<proteinExistence type="predicted"/>
<evidence type="ECO:0000313" key="6">
    <source>
        <dbReference type="Proteomes" id="UP001500363"/>
    </source>
</evidence>
<dbReference type="SUPFAM" id="SSF51621">
    <property type="entry name" value="Phosphoenolpyruvate/pyruvate domain"/>
    <property type="match status" value="1"/>
</dbReference>
<reference evidence="5 6" key="1">
    <citation type="journal article" date="2019" name="Int. J. Syst. Evol. Microbiol.">
        <title>The Global Catalogue of Microorganisms (GCM) 10K type strain sequencing project: providing services to taxonomists for standard genome sequencing and annotation.</title>
        <authorList>
            <consortium name="The Broad Institute Genomics Platform"/>
            <consortium name="The Broad Institute Genome Sequencing Center for Infectious Disease"/>
            <person name="Wu L."/>
            <person name="Ma J."/>
        </authorList>
    </citation>
    <scope>NUCLEOTIDE SEQUENCE [LARGE SCALE GENOMIC DNA]</scope>
    <source>
        <strain evidence="5 6">JCM 14303</strain>
    </source>
</reference>
<comment type="caution">
    <text evidence="5">The sequence shown here is derived from an EMBL/GenBank/DDBJ whole genome shotgun (WGS) entry which is preliminary data.</text>
</comment>
<feature type="domain" description="HpcH/HpaI aldolase/citrate lyase" evidence="4">
    <location>
        <begin position="6"/>
        <end position="236"/>
    </location>
</feature>
<name>A0ABN2CJQ9_9ACTN</name>
<dbReference type="PANTHER" id="PTHR32308">
    <property type="entry name" value="LYASE BETA SUBUNIT, PUTATIVE (AFU_ORTHOLOGUE AFUA_4G13030)-RELATED"/>
    <property type="match status" value="1"/>
</dbReference>
<evidence type="ECO:0000259" key="4">
    <source>
        <dbReference type="Pfam" id="PF03328"/>
    </source>
</evidence>
<keyword evidence="3" id="KW-0460">Magnesium</keyword>
<comment type="cofactor">
    <cofactor evidence="1">
        <name>Mg(2+)</name>
        <dbReference type="ChEBI" id="CHEBI:18420"/>
    </cofactor>
</comment>
<dbReference type="InterPro" id="IPR011206">
    <property type="entry name" value="Citrate_lyase_beta/mcl1/mcl2"/>
</dbReference>
<dbReference type="InterPro" id="IPR005000">
    <property type="entry name" value="Aldolase/citrate-lyase_domain"/>
</dbReference>
<protein>
    <submittedName>
        <fullName evidence="5">CoA ester lyase</fullName>
    </submittedName>
</protein>
<accession>A0ABN2CJQ9</accession>
<evidence type="ECO:0000256" key="2">
    <source>
        <dbReference type="ARBA" id="ARBA00022723"/>
    </source>
</evidence>
<dbReference type="InterPro" id="IPR040442">
    <property type="entry name" value="Pyrv_kinase-like_dom_sf"/>
</dbReference>
<keyword evidence="6" id="KW-1185">Reference proteome</keyword>
<dbReference type="PIRSF" id="PIRSF015582">
    <property type="entry name" value="Cit_lyase_B"/>
    <property type="match status" value="1"/>
</dbReference>
<evidence type="ECO:0000256" key="3">
    <source>
        <dbReference type="ARBA" id="ARBA00022842"/>
    </source>
</evidence>
<dbReference type="Gene3D" id="3.20.20.60">
    <property type="entry name" value="Phosphoenolpyruvate-binding domains"/>
    <property type="match status" value="1"/>
</dbReference>
<sequence>MNAIFRSCLVTPAAKTSMLENAARSAADLVIVDLEDGVSWDRKDAARRLAAEASSNPVWSTRPLAVRINQPGTGLALKDLTEIVRAAGPHLDLVVVPKVTSPRDVWWVDTTLTELEAAAGANHRIGLQVLVEDVAAMHALTEIARCSTRIRSLAFGPGDFSASMGVDLVAAGNDHPDLYPGDVWHSIRTAISVAAHTAGVAAVDGAYAAITDTAGYRRECTWSRTIGFSGKWAIHPNQVAVANDVYSPTAEAIAAAERMLTAFEAATAAGLGAAAHEGNLIDAATIRTARATLTIAGRLGLRPGASPAHLTEGSH</sequence>
<dbReference type="Proteomes" id="UP001500363">
    <property type="component" value="Unassembled WGS sequence"/>
</dbReference>
<keyword evidence="5" id="KW-0456">Lyase</keyword>
<keyword evidence="2" id="KW-0479">Metal-binding</keyword>
<dbReference type="InterPro" id="IPR015813">
    <property type="entry name" value="Pyrv/PenolPyrv_kinase-like_dom"/>
</dbReference>
<evidence type="ECO:0000313" key="5">
    <source>
        <dbReference type="EMBL" id="GAA1559877.1"/>
    </source>
</evidence>
<evidence type="ECO:0000256" key="1">
    <source>
        <dbReference type="ARBA" id="ARBA00001946"/>
    </source>
</evidence>
<dbReference type="PANTHER" id="PTHR32308:SF10">
    <property type="entry name" value="CITRATE LYASE SUBUNIT BETA"/>
    <property type="match status" value="1"/>
</dbReference>
<gene>
    <name evidence="5" type="ORF">GCM10009741_76280</name>
</gene>
<dbReference type="GO" id="GO:0016829">
    <property type="term" value="F:lyase activity"/>
    <property type="evidence" value="ECO:0007669"/>
    <property type="project" value="UniProtKB-KW"/>
</dbReference>
<dbReference type="Pfam" id="PF03328">
    <property type="entry name" value="HpcH_HpaI"/>
    <property type="match status" value="1"/>
</dbReference>
<organism evidence="5 6">
    <name type="scientific">Kribbella lupini</name>
    <dbReference type="NCBI Taxonomy" id="291602"/>
    <lineage>
        <taxon>Bacteria</taxon>
        <taxon>Bacillati</taxon>
        <taxon>Actinomycetota</taxon>
        <taxon>Actinomycetes</taxon>
        <taxon>Propionibacteriales</taxon>
        <taxon>Kribbellaceae</taxon>
        <taxon>Kribbella</taxon>
    </lineage>
</organism>
<dbReference type="RefSeq" id="WP_344183189.1">
    <property type="nucleotide sequence ID" value="NZ_BAAANC010000005.1"/>
</dbReference>